<evidence type="ECO:0000256" key="1">
    <source>
        <dbReference type="SAM" id="MobiDB-lite"/>
    </source>
</evidence>
<feature type="region of interest" description="Disordered" evidence="1">
    <location>
        <begin position="1"/>
        <end position="20"/>
    </location>
</feature>
<accession>A0AAV4IN71</accession>
<sequence length="113" mass="13103">MADNIPLKQIQGSPQNKKTEVKKSLYNAKIENFNATEEWRKEWENDCSTDGSIITNPTQPLPGFTTLKRKQWVITNRLRTRHAKTAYTMHKWKLKGSLKCQRRSKVPASATMQ</sequence>
<dbReference type="EMBL" id="BMAT01013367">
    <property type="protein sequence ID" value="GFS11278.1"/>
    <property type="molecule type" value="Genomic_DNA"/>
</dbReference>
<protein>
    <submittedName>
        <fullName evidence="2">Uncharacterized protein</fullName>
    </submittedName>
</protein>
<reference evidence="2 3" key="1">
    <citation type="journal article" date="2021" name="Elife">
        <title>Chloroplast acquisition without the gene transfer in kleptoplastic sea slugs, Plakobranchus ocellatus.</title>
        <authorList>
            <person name="Maeda T."/>
            <person name="Takahashi S."/>
            <person name="Yoshida T."/>
            <person name="Shimamura S."/>
            <person name="Takaki Y."/>
            <person name="Nagai Y."/>
            <person name="Toyoda A."/>
            <person name="Suzuki Y."/>
            <person name="Arimoto A."/>
            <person name="Ishii H."/>
            <person name="Satoh N."/>
            <person name="Nishiyama T."/>
            <person name="Hasebe M."/>
            <person name="Maruyama T."/>
            <person name="Minagawa J."/>
            <person name="Obokata J."/>
            <person name="Shigenobu S."/>
        </authorList>
    </citation>
    <scope>NUCLEOTIDE SEQUENCE [LARGE SCALE GENOMIC DNA]</scope>
</reference>
<dbReference type="Proteomes" id="UP000762676">
    <property type="component" value="Unassembled WGS sequence"/>
</dbReference>
<comment type="caution">
    <text evidence="2">The sequence shown here is derived from an EMBL/GenBank/DDBJ whole genome shotgun (WGS) entry which is preliminary data.</text>
</comment>
<gene>
    <name evidence="2" type="ORF">ElyMa_006667700</name>
</gene>
<organism evidence="2 3">
    <name type="scientific">Elysia marginata</name>
    <dbReference type="NCBI Taxonomy" id="1093978"/>
    <lineage>
        <taxon>Eukaryota</taxon>
        <taxon>Metazoa</taxon>
        <taxon>Spiralia</taxon>
        <taxon>Lophotrochozoa</taxon>
        <taxon>Mollusca</taxon>
        <taxon>Gastropoda</taxon>
        <taxon>Heterobranchia</taxon>
        <taxon>Euthyneura</taxon>
        <taxon>Panpulmonata</taxon>
        <taxon>Sacoglossa</taxon>
        <taxon>Placobranchoidea</taxon>
        <taxon>Plakobranchidae</taxon>
        <taxon>Elysia</taxon>
    </lineage>
</organism>
<evidence type="ECO:0000313" key="3">
    <source>
        <dbReference type="Proteomes" id="UP000762676"/>
    </source>
</evidence>
<proteinExistence type="predicted"/>
<evidence type="ECO:0000313" key="2">
    <source>
        <dbReference type="EMBL" id="GFS11278.1"/>
    </source>
</evidence>
<name>A0AAV4IN71_9GAST</name>
<keyword evidence="3" id="KW-1185">Reference proteome</keyword>
<dbReference type="AlphaFoldDB" id="A0AAV4IN71"/>